<dbReference type="Gene3D" id="2.60.40.1120">
    <property type="entry name" value="Carboxypeptidase-like, regulatory domain"/>
    <property type="match status" value="2"/>
</dbReference>
<accession>A0ABU9K5J5</accession>
<evidence type="ECO:0000313" key="1">
    <source>
        <dbReference type="EMBL" id="MEL3970792.1"/>
    </source>
</evidence>
<sequence length="685" mass="76227">MSQSEISEMARKYAPITVFQEDEQFFPISFEELLSADIPTTKVGDISNWFDGVHKGKDIPFHHLGEYLSYNGHVDYVINGKNALGLQEVTGSRENSTIYYSYIEQDGRKFLNYHMIYAFDPKNGTAADPGSGAHNYDRESITIELGADNEAISISTSGHLPGQTMGLNGDDYSWTSSRLVMPFEDDSNLFPNHDNHPIIAIARGAHAVYPVQGTYDLSVPIFMGFSKKGQELAGLTSDLTAEDFAQRPIDHPDGRNILLPDTSDLSTSDFNQYTLKKLDFNQTSDSRYSYLNFSGDWVDVLASEVSSYSNEPFPPFTEKEKFVTDWIDEGDSGFNFNSIPQLNVNLREDVETYLSTYLTDADAILSGHVKDAVTNSPIENAAISSLNASHQFDKSLGLSDEEGNYRVKVESGENRNILISKNGYMPVEYQGITLEENEEKFLETILQIPSEYEGRTDGIIKGHAYRADNGGIIPGAVIKVRESFNSRSGEVLYETETGDDGSFLFEHVETGYYTIEISKDGYITTFINVTAIGGMEVVKQLLMSPALDEDEVRIVLEWGAEPSDLDSHLTGPASDGGEFHVFYGDKTYYEDGIVHAELDIDDVTSYGPETVTIRNLKSGVYHYYIHDYTNQSNPGSTAMSNSSAKIKVYTENGYREFDIPVNQAGVKWNVFTIEDGAINPVNTIE</sequence>
<dbReference type="InterPro" id="IPR008969">
    <property type="entry name" value="CarboxyPept-like_regulatory"/>
</dbReference>
<dbReference type="SUPFAM" id="SSF49452">
    <property type="entry name" value="Starch-binding domain-like"/>
    <property type="match status" value="1"/>
</dbReference>
<reference evidence="1 2" key="1">
    <citation type="submission" date="2024-04" db="EMBL/GenBank/DDBJ databases">
        <title>Bacillus oryzaecorticis sp. nov., a moderately halophilic bacterium isolated from rice husks.</title>
        <authorList>
            <person name="Zhu H.-S."/>
        </authorList>
    </citation>
    <scope>NUCLEOTIDE SEQUENCE [LARGE SCALE GENOMIC DNA]</scope>
    <source>
        <strain evidence="1 2">ZC255</strain>
    </source>
</reference>
<evidence type="ECO:0000313" key="2">
    <source>
        <dbReference type="Proteomes" id="UP001389717"/>
    </source>
</evidence>
<comment type="caution">
    <text evidence="1">The sequence shown here is derived from an EMBL/GenBank/DDBJ whole genome shotgun (WGS) entry which is preliminary data.</text>
</comment>
<dbReference type="EMBL" id="JBBYAF010000001">
    <property type="protein sequence ID" value="MEL3970792.1"/>
    <property type="molecule type" value="Genomic_DNA"/>
</dbReference>
<dbReference type="Proteomes" id="UP001389717">
    <property type="component" value="Unassembled WGS sequence"/>
</dbReference>
<dbReference type="RefSeq" id="WP_341979356.1">
    <property type="nucleotide sequence ID" value="NZ_JBBYAF010000001.1"/>
</dbReference>
<keyword evidence="2" id="KW-1185">Reference proteome</keyword>
<dbReference type="Pfam" id="PF13620">
    <property type="entry name" value="CarboxypepD_reg"/>
    <property type="match status" value="1"/>
</dbReference>
<organism evidence="1 2">
    <name type="scientific">Rossellomorea oryzaecorticis</name>
    <dbReference type="NCBI Taxonomy" id="1396505"/>
    <lineage>
        <taxon>Bacteria</taxon>
        <taxon>Bacillati</taxon>
        <taxon>Bacillota</taxon>
        <taxon>Bacilli</taxon>
        <taxon>Bacillales</taxon>
        <taxon>Bacillaceae</taxon>
        <taxon>Rossellomorea</taxon>
    </lineage>
</organism>
<protein>
    <submittedName>
        <fullName evidence="1">Carboxypeptidase regulatory-like domain-containing protein</fullName>
    </submittedName>
</protein>
<gene>
    <name evidence="1" type="ORF">AAEO50_00730</name>
</gene>
<dbReference type="InterPro" id="IPR013784">
    <property type="entry name" value="Carb-bd-like_fold"/>
</dbReference>
<dbReference type="SUPFAM" id="SSF49464">
    <property type="entry name" value="Carboxypeptidase regulatory domain-like"/>
    <property type="match status" value="1"/>
</dbReference>
<name>A0ABU9K5J5_9BACI</name>
<proteinExistence type="predicted"/>